<comment type="caution">
    <text evidence="1">The sequence shown here is derived from an EMBL/GenBank/DDBJ whole genome shotgun (WGS) entry which is preliminary data.</text>
</comment>
<keyword evidence="2" id="KW-1185">Reference proteome</keyword>
<sequence>MAELDDWTCEFNGLAIGLPDSAISLVSVDGLISLPDMRTADLTLVQRHGLYPGDDYMGGRSVTLTLEVYGSTREEFTTALNAVYAAFGPADRERPMRFRFPGVAGDRTAFVNARPRKRSGPIDLNFAHFVCNVVVELFATDPHIYGDGLVSASLSSPWQGSNPKLRFTQVGSVPALPTIRFDNALNVILENELTGDFFGVTFGGNMTVDAARQTVLSDAGTDLRGRLYPGSTWPEFGFGDHRLILTSEAVTRATVATFTWRNRWV</sequence>
<evidence type="ECO:0000313" key="1">
    <source>
        <dbReference type="EMBL" id="OKH90473.1"/>
    </source>
</evidence>
<evidence type="ECO:0008006" key="3">
    <source>
        <dbReference type="Google" id="ProtNLM"/>
    </source>
</evidence>
<dbReference type="STRING" id="1048205.AB852_35505"/>
<gene>
    <name evidence="1" type="ORF">AB852_35505</name>
</gene>
<evidence type="ECO:0000313" key="2">
    <source>
        <dbReference type="Proteomes" id="UP000186455"/>
    </source>
</evidence>
<dbReference type="Proteomes" id="UP000186455">
    <property type="component" value="Unassembled WGS sequence"/>
</dbReference>
<dbReference type="AlphaFoldDB" id="A0A1Q4UY72"/>
<protein>
    <recommendedName>
        <fullName evidence="3">Phage tail protein</fullName>
    </recommendedName>
</protein>
<dbReference type="RefSeq" id="WP_073795494.1">
    <property type="nucleotide sequence ID" value="NZ_LFBV01000012.1"/>
</dbReference>
<reference evidence="1 2" key="1">
    <citation type="submission" date="2015-06" db="EMBL/GenBank/DDBJ databases">
        <title>Cloning and characterization of the uncialamcin biosynthetic gene cluster.</title>
        <authorList>
            <person name="Yan X."/>
            <person name="Huang T."/>
            <person name="Ge H."/>
            <person name="Shen B."/>
        </authorList>
    </citation>
    <scope>NUCLEOTIDE SEQUENCE [LARGE SCALE GENOMIC DNA]</scope>
    <source>
        <strain evidence="1 2">DCA2648</strain>
    </source>
</reference>
<organism evidence="1 2">
    <name type="scientific">Streptomyces uncialis</name>
    <dbReference type="NCBI Taxonomy" id="1048205"/>
    <lineage>
        <taxon>Bacteria</taxon>
        <taxon>Bacillati</taxon>
        <taxon>Actinomycetota</taxon>
        <taxon>Actinomycetes</taxon>
        <taxon>Kitasatosporales</taxon>
        <taxon>Streptomycetaceae</taxon>
        <taxon>Streptomyces</taxon>
    </lineage>
</organism>
<dbReference type="EMBL" id="LFBV01000012">
    <property type="protein sequence ID" value="OKH90473.1"/>
    <property type="molecule type" value="Genomic_DNA"/>
</dbReference>
<accession>A0A1Q4UY72</accession>
<proteinExistence type="predicted"/>
<name>A0A1Q4UY72_9ACTN</name>